<dbReference type="InParanoid" id="A0A0C3JZX0"/>
<dbReference type="HOGENOM" id="CLU_076669_0_0_1"/>
<feature type="region of interest" description="Disordered" evidence="1">
    <location>
        <begin position="194"/>
        <end position="216"/>
    </location>
</feature>
<protein>
    <submittedName>
        <fullName evidence="2">Uncharacterized protein</fullName>
    </submittedName>
</protein>
<gene>
    <name evidence="2" type="ORF">M404DRAFT_27522</name>
</gene>
<reference evidence="3" key="2">
    <citation type="submission" date="2015-01" db="EMBL/GenBank/DDBJ databases">
        <title>Evolutionary Origins and Diversification of the Mycorrhizal Mutualists.</title>
        <authorList>
            <consortium name="DOE Joint Genome Institute"/>
            <consortium name="Mycorrhizal Genomics Consortium"/>
            <person name="Kohler A."/>
            <person name="Kuo A."/>
            <person name="Nagy L.G."/>
            <person name="Floudas D."/>
            <person name="Copeland A."/>
            <person name="Barry K.W."/>
            <person name="Cichocki N."/>
            <person name="Veneault-Fourrey C."/>
            <person name="LaButti K."/>
            <person name="Lindquist E.A."/>
            <person name="Lipzen A."/>
            <person name="Lundell T."/>
            <person name="Morin E."/>
            <person name="Murat C."/>
            <person name="Riley R."/>
            <person name="Ohm R."/>
            <person name="Sun H."/>
            <person name="Tunlid A."/>
            <person name="Henrissat B."/>
            <person name="Grigoriev I.V."/>
            <person name="Hibbett D.S."/>
            <person name="Martin F."/>
        </authorList>
    </citation>
    <scope>NUCLEOTIDE SEQUENCE [LARGE SCALE GENOMIC DNA]</scope>
    <source>
        <strain evidence="3">Marx 270</strain>
    </source>
</reference>
<feature type="region of interest" description="Disordered" evidence="1">
    <location>
        <begin position="99"/>
        <end position="120"/>
    </location>
</feature>
<evidence type="ECO:0000313" key="2">
    <source>
        <dbReference type="EMBL" id="KIO02907.1"/>
    </source>
</evidence>
<dbReference type="EMBL" id="KN831979">
    <property type="protein sequence ID" value="KIO02907.1"/>
    <property type="molecule type" value="Genomic_DNA"/>
</dbReference>
<dbReference type="Proteomes" id="UP000054217">
    <property type="component" value="Unassembled WGS sequence"/>
</dbReference>
<feature type="region of interest" description="Disordered" evidence="1">
    <location>
        <begin position="1"/>
        <end position="30"/>
    </location>
</feature>
<accession>A0A0C3JZX0</accession>
<organism evidence="2 3">
    <name type="scientific">Pisolithus tinctorius Marx 270</name>
    <dbReference type="NCBI Taxonomy" id="870435"/>
    <lineage>
        <taxon>Eukaryota</taxon>
        <taxon>Fungi</taxon>
        <taxon>Dikarya</taxon>
        <taxon>Basidiomycota</taxon>
        <taxon>Agaricomycotina</taxon>
        <taxon>Agaricomycetes</taxon>
        <taxon>Agaricomycetidae</taxon>
        <taxon>Boletales</taxon>
        <taxon>Sclerodermatineae</taxon>
        <taxon>Pisolithaceae</taxon>
        <taxon>Pisolithus</taxon>
    </lineage>
</organism>
<proteinExistence type="predicted"/>
<evidence type="ECO:0000256" key="1">
    <source>
        <dbReference type="SAM" id="MobiDB-lite"/>
    </source>
</evidence>
<sequence length="216" mass="24128">MSSTCQVSLCKSNDPSSLQRATTPELQITSDEEEADIWAKMAEHKQCKAVREEAAWMEAERLEREQLEAEQCEREWVEAKKWEQEQLEAERAGEKKKVTLTRSGVPGESEASPSGVGVAAATPTDPSVAAVAKGFELITAAMDHQTMEIEEFHSDVVDLELKSLWLDQEGAGVELDEGVMHWPEDVHMKGWWSDSESMEERELQASDGEVFEGDSE</sequence>
<keyword evidence="3" id="KW-1185">Reference proteome</keyword>
<feature type="compositionally biased region" description="Polar residues" evidence="1">
    <location>
        <begin position="1"/>
        <end position="29"/>
    </location>
</feature>
<reference evidence="2 3" key="1">
    <citation type="submission" date="2014-04" db="EMBL/GenBank/DDBJ databases">
        <authorList>
            <consortium name="DOE Joint Genome Institute"/>
            <person name="Kuo A."/>
            <person name="Kohler A."/>
            <person name="Costa M.D."/>
            <person name="Nagy L.G."/>
            <person name="Floudas D."/>
            <person name="Copeland A."/>
            <person name="Barry K.W."/>
            <person name="Cichocki N."/>
            <person name="Veneault-Fourrey C."/>
            <person name="LaButti K."/>
            <person name="Lindquist E.A."/>
            <person name="Lipzen A."/>
            <person name="Lundell T."/>
            <person name="Morin E."/>
            <person name="Murat C."/>
            <person name="Sun H."/>
            <person name="Tunlid A."/>
            <person name="Henrissat B."/>
            <person name="Grigoriev I.V."/>
            <person name="Hibbett D.S."/>
            <person name="Martin F."/>
            <person name="Nordberg H.P."/>
            <person name="Cantor M.N."/>
            <person name="Hua S.X."/>
        </authorList>
    </citation>
    <scope>NUCLEOTIDE SEQUENCE [LARGE SCALE GENOMIC DNA]</scope>
    <source>
        <strain evidence="2 3">Marx 270</strain>
    </source>
</reference>
<dbReference type="AlphaFoldDB" id="A0A0C3JZX0"/>
<name>A0A0C3JZX0_PISTI</name>
<evidence type="ECO:0000313" key="3">
    <source>
        <dbReference type="Proteomes" id="UP000054217"/>
    </source>
</evidence>